<protein>
    <recommendedName>
        <fullName evidence="2 6">Signal peptidase I</fullName>
        <ecNumber evidence="6">3.4.21.89</ecNumber>
    </recommendedName>
</protein>
<sequence length="174" mass="20321">MSSHIKTEKPVQETSEEPKKTLKEMVIEELKFILGLLAFLFIFFNFVFGHYKIPSESMQPTLEVGDHLYVNKFSYGFSRHSLILGLHKLPFLKDGRVFSKMPKRGDVIVFRNPNSKIIMIKRLIGLPGDKIQTIHGRLYINDQLIDRPEIDQFSYREHRGYVTHVTKFKEQLPG</sequence>
<feature type="transmembrane region" description="Helical" evidence="6">
    <location>
        <begin position="32"/>
        <end position="51"/>
    </location>
</feature>
<reference evidence="8" key="1">
    <citation type="journal article" date="2020" name="mSystems">
        <title>Genome- and Community-Level Interaction Insights into Carbon Utilization and Element Cycling Functions of Hydrothermarchaeota in Hydrothermal Sediment.</title>
        <authorList>
            <person name="Zhou Z."/>
            <person name="Liu Y."/>
            <person name="Xu W."/>
            <person name="Pan J."/>
            <person name="Luo Z.H."/>
            <person name="Li M."/>
        </authorList>
    </citation>
    <scope>NUCLEOTIDE SEQUENCE [LARGE SCALE GENOMIC DNA]</scope>
    <source>
        <strain evidence="8">HyVt-485</strain>
    </source>
</reference>
<evidence type="ECO:0000256" key="1">
    <source>
        <dbReference type="ARBA" id="ARBA00009370"/>
    </source>
</evidence>
<dbReference type="InterPro" id="IPR019756">
    <property type="entry name" value="Pept_S26A_signal_pept_1_Ser-AS"/>
</dbReference>
<dbReference type="InterPro" id="IPR000223">
    <property type="entry name" value="Pept_S26A_signal_pept_1"/>
</dbReference>
<name>A0A7C5QRP7_9PROT</name>
<dbReference type="InterPro" id="IPR019533">
    <property type="entry name" value="Peptidase_S26"/>
</dbReference>
<dbReference type="PANTHER" id="PTHR43390:SF1">
    <property type="entry name" value="CHLOROPLAST PROCESSING PEPTIDASE"/>
    <property type="match status" value="1"/>
</dbReference>
<dbReference type="PROSITE" id="PS00501">
    <property type="entry name" value="SPASE_I_1"/>
    <property type="match status" value="1"/>
</dbReference>
<evidence type="ECO:0000259" key="7">
    <source>
        <dbReference type="Pfam" id="PF10502"/>
    </source>
</evidence>
<accession>A0A7C5QRP7</accession>
<comment type="catalytic activity">
    <reaction evidence="6">
        <text>Cleavage of hydrophobic, N-terminal signal or leader sequences from secreted and periplasmic proteins.</text>
        <dbReference type="EC" id="3.4.21.89"/>
    </reaction>
</comment>
<evidence type="ECO:0000256" key="2">
    <source>
        <dbReference type="ARBA" id="ARBA00019232"/>
    </source>
</evidence>
<dbReference type="GO" id="GO:0006465">
    <property type="term" value="P:signal peptide processing"/>
    <property type="evidence" value="ECO:0007669"/>
    <property type="project" value="InterPro"/>
</dbReference>
<keyword evidence="6" id="KW-0812">Transmembrane</keyword>
<dbReference type="InterPro" id="IPR036286">
    <property type="entry name" value="LexA/Signal_pep-like_sf"/>
</dbReference>
<dbReference type="SUPFAM" id="SSF51306">
    <property type="entry name" value="LexA/Signal peptidase"/>
    <property type="match status" value="1"/>
</dbReference>
<dbReference type="EC" id="3.4.21.89" evidence="6"/>
<feature type="active site" evidence="5">
    <location>
        <position position="121"/>
    </location>
</feature>
<comment type="subcellular location">
    <subcellularLocation>
        <location evidence="6">Membrane</location>
        <topology evidence="6">Single-pass type II membrane protein</topology>
    </subcellularLocation>
</comment>
<keyword evidence="6" id="KW-1133">Transmembrane helix</keyword>
<feature type="active site" evidence="5">
    <location>
        <position position="57"/>
    </location>
</feature>
<dbReference type="AlphaFoldDB" id="A0A7C5QRP7"/>
<comment type="similarity">
    <text evidence="1 6">Belongs to the peptidase S26 family.</text>
</comment>
<dbReference type="CDD" id="cd06530">
    <property type="entry name" value="S26_SPase_I"/>
    <property type="match status" value="1"/>
</dbReference>
<feature type="domain" description="Peptidase S26" evidence="7">
    <location>
        <begin position="28"/>
        <end position="157"/>
    </location>
</feature>
<keyword evidence="3 6" id="KW-0645">Protease</keyword>
<feature type="non-terminal residue" evidence="8">
    <location>
        <position position="174"/>
    </location>
</feature>
<evidence type="ECO:0000256" key="5">
    <source>
        <dbReference type="PIRSR" id="PIRSR600223-1"/>
    </source>
</evidence>
<dbReference type="Pfam" id="PF10502">
    <property type="entry name" value="Peptidase_S26"/>
    <property type="match status" value="1"/>
</dbReference>
<dbReference type="NCBIfam" id="TIGR02227">
    <property type="entry name" value="sigpep_I_bact"/>
    <property type="match status" value="1"/>
</dbReference>
<dbReference type="GO" id="GO:0009003">
    <property type="term" value="F:signal peptidase activity"/>
    <property type="evidence" value="ECO:0007669"/>
    <property type="project" value="UniProtKB-EC"/>
</dbReference>
<dbReference type="Proteomes" id="UP000885830">
    <property type="component" value="Unassembled WGS sequence"/>
</dbReference>
<proteinExistence type="inferred from homology"/>
<dbReference type="EMBL" id="DRMJ01000233">
    <property type="protein sequence ID" value="HHL42879.1"/>
    <property type="molecule type" value="Genomic_DNA"/>
</dbReference>
<organism evidence="8">
    <name type="scientific">Hellea balneolensis</name>
    <dbReference type="NCBI Taxonomy" id="287478"/>
    <lineage>
        <taxon>Bacteria</taxon>
        <taxon>Pseudomonadati</taxon>
        <taxon>Pseudomonadota</taxon>
        <taxon>Alphaproteobacteria</taxon>
        <taxon>Maricaulales</taxon>
        <taxon>Robiginitomaculaceae</taxon>
        <taxon>Hellea</taxon>
    </lineage>
</organism>
<dbReference type="Gene3D" id="2.10.109.10">
    <property type="entry name" value="Umud Fragment, subunit A"/>
    <property type="match status" value="1"/>
</dbReference>
<keyword evidence="6" id="KW-0472">Membrane</keyword>
<dbReference type="GO" id="GO:0016020">
    <property type="term" value="C:membrane"/>
    <property type="evidence" value="ECO:0007669"/>
    <property type="project" value="UniProtKB-SubCell"/>
</dbReference>
<dbReference type="PRINTS" id="PR00727">
    <property type="entry name" value="LEADERPTASE"/>
</dbReference>
<evidence type="ECO:0000256" key="4">
    <source>
        <dbReference type="ARBA" id="ARBA00022801"/>
    </source>
</evidence>
<comment type="caution">
    <text evidence="8">The sequence shown here is derived from an EMBL/GenBank/DDBJ whole genome shotgun (WGS) entry which is preliminary data.</text>
</comment>
<evidence type="ECO:0000313" key="8">
    <source>
        <dbReference type="EMBL" id="HHL42879.1"/>
    </source>
</evidence>
<evidence type="ECO:0000256" key="6">
    <source>
        <dbReference type="RuleBase" id="RU362042"/>
    </source>
</evidence>
<dbReference type="GO" id="GO:0004252">
    <property type="term" value="F:serine-type endopeptidase activity"/>
    <property type="evidence" value="ECO:0007669"/>
    <property type="project" value="InterPro"/>
</dbReference>
<evidence type="ECO:0000256" key="3">
    <source>
        <dbReference type="ARBA" id="ARBA00022670"/>
    </source>
</evidence>
<keyword evidence="4 6" id="KW-0378">Hydrolase</keyword>
<dbReference type="PANTHER" id="PTHR43390">
    <property type="entry name" value="SIGNAL PEPTIDASE I"/>
    <property type="match status" value="1"/>
</dbReference>
<gene>
    <name evidence="8" type="primary">lepB</name>
    <name evidence="8" type="ORF">ENJ42_04615</name>
</gene>